<keyword evidence="3" id="KW-1003">Cell membrane</keyword>
<dbReference type="GO" id="GO:0005886">
    <property type="term" value="C:plasma membrane"/>
    <property type="evidence" value="ECO:0007669"/>
    <property type="project" value="UniProtKB-SubCell"/>
</dbReference>
<dbReference type="PANTHER" id="PTHR21421:SF29">
    <property type="entry name" value="GUSTATORY RECEPTOR 5A FOR TREHALOSE-RELATED"/>
    <property type="match status" value="1"/>
</dbReference>
<name>A0A6P8Y6Q8_THRPL</name>
<feature type="transmembrane region" description="Helical" evidence="8">
    <location>
        <begin position="79"/>
        <end position="97"/>
    </location>
</feature>
<comment type="subcellular location">
    <subcellularLocation>
        <location evidence="1">Cell membrane</location>
        <topology evidence="1">Multi-pass membrane protein</topology>
    </subcellularLocation>
</comment>
<feature type="transmembrane region" description="Helical" evidence="8">
    <location>
        <begin position="314"/>
        <end position="335"/>
    </location>
</feature>
<keyword evidence="6 8" id="KW-0472">Membrane</keyword>
<proteinExistence type="inferred from homology"/>
<evidence type="ECO:0000256" key="5">
    <source>
        <dbReference type="ARBA" id="ARBA00022989"/>
    </source>
</evidence>
<dbReference type="KEGG" id="tpal:117639861"/>
<dbReference type="AlphaFoldDB" id="A0A6P8Y6Q8"/>
<evidence type="ECO:0000313" key="10">
    <source>
        <dbReference type="RefSeq" id="XP_034231696.1"/>
    </source>
</evidence>
<evidence type="ECO:0000256" key="7">
    <source>
        <dbReference type="ARBA" id="ARBA00023170"/>
    </source>
</evidence>
<feature type="transmembrane region" description="Helical" evidence="8">
    <location>
        <begin position="32"/>
        <end position="58"/>
    </location>
</feature>
<keyword evidence="5 8" id="KW-1133">Transmembrane helix</keyword>
<dbReference type="OrthoDB" id="5800391at2759"/>
<evidence type="ECO:0000256" key="4">
    <source>
        <dbReference type="ARBA" id="ARBA00022692"/>
    </source>
</evidence>
<dbReference type="InParanoid" id="A0A6P8Y6Q8"/>
<protein>
    <submittedName>
        <fullName evidence="10">Gustatory receptor for sugar taste 64f-like</fullName>
    </submittedName>
</protein>
<organism evidence="10">
    <name type="scientific">Thrips palmi</name>
    <name type="common">Melon thrips</name>
    <dbReference type="NCBI Taxonomy" id="161013"/>
    <lineage>
        <taxon>Eukaryota</taxon>
        <taxon>Metazoa</taxon>
        <taxon>Ecdysozoa</taxon>
        <taxon>Arthropoda</taxon>
        <taxon>Hexapoda</taxon>
        <taxon>Insecta</taxon>
        <taxon>Pterygota</taxon>
        <taxon>Neoptera</taxon>
        <taxon>Paraneoptera</taxon>
        <taxon>Thysanoptera</taxon>
        <taxon>Terebrantia</taxon>
        <taxon>Thripoidea</taxon>
        <taxon>Thripidae</taxon>
        <taxon>Thrips</taxon>
    </lineage>
</organism>
<dbReference type="Pfam" id="PF06151">
    <property type="entry name" value="Trehalose_recp"/>
    <property type="match status" value="1"/>
</dbReference>
<feature type="transmembrane region" description="Helical" evidence="8">
    <location>
        <begin position="157"/>
        <end position="177"/>
    </location>
</feature>
<evidence type="ECO:0000256" key="1">
    <source>
        <dbReference type="ARBA" id="ARBA00004651"/>
    </source>
</evidence>
<dbReference type="GO" id="GO:0008527">
    <property type="term" value="F:taste receptor activity"/>
    <property type="evidence" value="ECO:0007669"/>
    <property type="project" value="InterPro"/>
</dbReference>
<dbReference type="GeneID" id="117639861"/>
<gene>
    <name evidence="10" type="primary">LOC117639861</name>
</gene>
<evidence type="ECO:0000256" key="2">
    <source>
        <dbReference type="ARBA" id="ARBA00005327"/>
    </source>
</evidence>
<evidence type="ECO:0000256" key="3">
    <source>
        <dbReference type="ARBA" id="ARBA00022475"/>
    </source>
</evidence>
<evidence type="ECO:0000256" key="6">
    <source>
        <dbReference type="ARBA" id="ARBA00023136"/>
    </source>
</evidence>
<feature type="transmembrane region" description="Helical" evidence="8">
    <location>
        <begin position="250"/>
        <end position="273"/>
    </location>
</feature>
<dbReference type="InterPro" id="IPR009318">
    <property type="entry name" value="Gustatory_rcpt"/>
</dbReference>
<dbReference type="Proteomes" id="UP000515158">
    <property type="component" value="Unplaced"/>
</dbReference>
<keyword evidence="9" id="KW-1185">Reference proteome</keyword>
<reference evidence="10" key="1">
    <citation type="submission" date="2025-08" db="UniProtKB">
        <authorList>
            <consortium name="RefSeq"/>
        </authorList>
    </citation>
    <scope>IDENTIFICATION</scope>
    <source>
        <tissue evidence="10">Total insect</tissue>
    </source>
</reference>
<sequence length="341" mass="38143">MAMQLLVTFAPADWDEATTSIKFLTGTNGIMIYPGMAAALMLLYVRVGVHWPCVAGAIKRLEARLARGDYPTVNLGPQIRWVTMAFLFASFVIEILVDTVPYCLGVIREARFEGSSEFIRELFFTTIPQFRNFPNAYSTALALWCFLLRFQTKCVMVYSDLLLGTLSCVLAALFASVKERVRAGDFETMTDRDWQDIRETYNAVLDLTAALNRLLGPIILISYTSGLWFICGGILLLLAGGATEPSKQVYLFLSMVFWSVRLVLATIAMSSVFEQNKAFRRHLHAVPSALYGYEVNRLTMQACHSEVGLTGMDFFTVTRSVLLTLVGTVASYEVVLMQFSR</sequence>
<dbReference type="PANTHER" id="PTHR21421">
    <property type="entry name" value="GUSTATORY RECEPTOR"/>
    <property type="match status" value="1"/>
</dbReference>
<accession>A0A6P8Y6Q8</accession>
<dbReference type="RefSeq" id="XP_034231696.1">
    <property type="nucleotide sequence ID" value="XM_034375805.1"/>
</dbReference>
<comment type="similarity">
    <text evidence="2">Belongs to the insect chemoreceptor superfamily. Gustatory receptor (GR) family. Gr5a subfamily.</text>
</comment>
<keyword evidence="4 8" id="KW-0812">Transmembrane</keyword>
<feature type="transmembrane region" description="Helical" evidence="8">
    <location>
        <begin position="214"/>
        <end position="238"/>
    </location>
</feature>
<keyword evidence="7" id="KW-0675">Receptor</keyword>
<evidence type="ECO:0000256" key="8">
    <source>
        <dbReference type="SAM" id="Phobius"/>
    </source>
</evidence>
<dbReference type="GO" id="GO:0050916">
    <property type="term" value="P:sensory perception of sweet taste"/>
    <property type="evidence" value="ECO:0007669"/>
    <property type="project" value="UniProtKB-ARBA"/>
</dbReference>
<evidence type="ECO:0000313" key="9">
    <source>
        <dbReference type="Proteomes" id="UP000515158"/>
    </source>
</evidence>